<evidence type="ECO:0000313" key="5">
    <source>
        <dbReference type="EMBL" id="GEN89503.1"/>
    </source>
</evidence>
<proteinExistence type="predicted"/>
<name>A0A511ZPX2_9BACI</name>
<dbReference type="AlphaFoldDB" id="A0A511ZPX2"/>
<dbReference type="Proteomes" id="UP000321558">
    <property type="component" value="Unassembled WGS sequence"/>
</dbReference>
<gene>
    <name evidence="5" type="primary">ygaC</name>
    <name evidence="5" type="ORF">OSO01_42420</name>
</gene>
<evidence type="ECO:0000256" key="1">
    <source>
        <dbReference type="ARBA" id="ARBA00022723"/>
    </source>
</evidence>
<dbReference type="PANTHER" id="PTHR39159">
    <property type="match status" value="1"/>
</dbReference>
<reference evidence="5 6" key="1">
    <citation type="submission" date="2019-07" db="EMBL/GenBank/DDBJ databases">
        <title>Whole genome shotgun sequence of Oceanobacillus sojae NBRC 105379.</title>
        <authorList>
            <person name="Hosoyama A."/>
            <person name="Uohara A."/>
            <person name="Ohji S."/>
            <person name="Ichikawa N."/>
        </authorList>
    </citation>
    <scope>NUCLEOTIDE SEQUENCE [LARGE SCALE GENOMIC DNA]</scope>
    <source>
        <strain evidence="5 6">NBRC 105379</strain>
    </source>
</reference>
<dbReference type="SUPFAM" id="SSF159234">
    <property type="entry name" value="FomD-like"/>
    <property type="match status" value="1"/>
</dbReference>
<dbReference type="NCBIfam" id="NF010183">
    <property type="entry name" value="PRK13662.1"/>
    <property type="match status" value="1"/>
</dbReference>
<dbReference type="GO" id="GO:0016787">
    <property type="term" value="F:hydrolase activity"/>
    <property type="evidence" value="ECO:0007669"/>
    <property type="project" value="UniProtKB-KW"/>
</dbReference>
<dbReference type="GO" id="GO:0046872">
    <property type="term" value="F:metal ion binding"/>
    <property type="evidence" value="ECO:0007669"/>
    <property type="project" value="UniProtKB-KW"/>
</dbReference>
<dbReference type="InterPro" id="IPR016882">
    <property type="entry name" value="SA1684"/>
</dbReference>
<dbReference type="PIRSF" id="PIRSF028345">
    <property type="entry name" value="UCP028345"/>
    <property type="match status" value="1"/>
</dbReference>
<evidence type="ECO:0000313" key="6">
    <source>
        <dbReference type="Proteomes" id="UP000321558"/>
    </source>
</evidence>
<dbReference type="EMBL" id="BJYM01000023">
    <property type="protein sequence ID" value="GEN89503.1"/>
    <property type="molecule type" value="Genomic_DNA"/>
</dbReference>
<evidence type="ECO:0000259" key="4">
    <source>
        <dbReference type="Pfam" id="PF04167"/>
    </source>
</evidence>
<dbReference type="InterPro" id="IPR050212">
    <property type="entry name" value="Ntdp-like"/>
</dbReference>
<feature type="domain" description="DUF402" evidence="4">
    <location>
        <begin position="19"/>
        <end position="158"/>
    </location>
</feature>
<dbReference type="Pfam" id="PF04167">
    <property type="entry name" value="DUF402"/>
    <property type="match status" value="1"/>
</dbReference>
<comment type="caution">
    <text evidence="5">The sequence shown here is derived from an EMBL/GenBank/DDBJ whole genome shotgun (WGS) entry which is preliminary data.</text>
</comment>
<dbReference type="STRING" id="582851.GCA_900162665_03056"/>
<keyword evidence="1" id="KW-0479">Metal-binding</keyword>
<dbReference type="Gene3D" id="2.40.380.10">
    <property type="entry name" value="FomD-like"/>
    <property type="match status" value="1"/>
</dbReference>
<dbReference type="InterPro" id="IPR035930">
    <property type="entry name" value="FomD-like_sf"/>
</dbReference>
<keyword evidence="3" id="KW-0460">Magnesium</keyword>
<dbReference type="PANTHER" id="PTHR39159:SF1">
    <property type="entry name" value="UPF0374 PROTEIN YGAC"/>
    <property type="match status" value="1"/>
</dbReference>
<dbReference type="OrthoDB" id="1645325at2"/>
<dbReference type="RefSeq" id="WP_147212384.1">
    <property type="nucleotide sequence ID" value="NZ_BJYM01000023.1"/>
</dbReference>
<keyword evidence="2" id="KW-0378">Hydrolase</keyword>
<keyword evidence="6" id="KW-1185">Reference proteome</keyword>
<dbReference type="InterPro" id="IPR007295">
    <property type="entry name" value="DUF402"/>
</dbReference>
<protein>
    <submittedName>
        <fullName evidence="5">UPF0374 protein YgaC</fullName>
    </submittedName>
</protein>
<evidence type="ECO:0000256" key="3">
    <source>
        <dbReference type="ARBA" id="ARBA00022842"/>
    </source>
</evidence>
<sequence>MVSPNAGSKMMIQSYKHSGQLHRVWKNSVVLKGTESVIIGANDRTKVIESDGHSWMTREPAICYFDARHWFNIIGMLRDDGIHYYCNLSSPFVYDENDEALKYIDYDLDVKVFPDMTFHLLDEDEYEENKALMHYPEEIDRILYQQLDILIHWIRQGKGPFSPGFVDDWYEMYLTYH</sequence>
<organism evidence="5 6">
    <name type="scientific">Oceanobacillus sojae</name>
    <dbReference type="NCBI Taxonomy" id="582851"/>
    <lineage>
        <taxon>Bacteria</taxon>
        <taxon>Bacillati</taxon>
        <taxon>Bacillota</taxon>
        <taxon>Bacilli</taxon>
        <taxon>Bacillales</taxon>
        <taxon>Bacillaceae</taxon>
        <taxon>Oceanobacillus</taxon>
    </lineage>
</organism>
<accession>A0A511ZPX2</accession>
<evidence type="ECO:0000256" key="2">
    <source>
        <dbReference type="ARBA" id="ARBA00022801"/>
    </source>
</evidence>